<accession>A0A1I4XRB4</accession>
<sequence length="235" mass="27572">MNQEEDNIIPIRDNQVHFLFKRGKKEHIEALFEKGEVYINSIDSIRTWDDNKERSDEDDGINFRKYIGNAKIIMCEIGKDAENESIELNAINTTIKQDNITKGNIYCLTGIYSDDLQGERNEIKYETQSFGETIILIRKPQIFLNRVFSELEKLGYKNYKSGRVSYYKNDYSGEINFFKKHEKFKSQNEFRIFISNDKNIPLKVTIGSLKDIACLVNAAVIKIKYTDEREQFIYL</sequence>
<dbReference type="AlphaFoldDB" id="A0A1I4XRB4"/>
<evidence type="ECO:0000313" key="1">
    <source>
        <dbReference type="EMBL" id="SFN27829.1"/>
    </source>
</evidence>
<reference evidence="2" key="1">
    <citation type="submission" date="2016-10" db="EMBL/GenBank/DDBJ databases">
        <authorList>
            <person name="Varghese N."/>
            <person name="Submissions S."/>
        </authorList>
    </citation>
    <scope>NUCLEOTIDE SEQUENCE [LARGE SCALE GENOMIC DNA]</scope>
    <source>
        <strain evidence="2">DS-12</strain>
    </source>
</reference>
<evidence type="ECO:0000313" key="2">
    <source>
        <dbReference type="Proteomes" id="UP000199036"/>
    </source>
</evidence>
<gene>
    <name evidence="1" type="ORF">SAMN05421741_10381</name>
</gene>
<organism evidence="1 2">
    <name type="scientific">Paenimyroides ummariense</name>
    <dbReference type="NCBI Taxonomy" id="913024"/>
    <lineage>
        <taxon>Bacteria</taxon>
        <taxon>Pseudomonadati</taxon>
        <taxon>Bacteroidota</taxon>
        <taxon>Flavobacteriia</taxon>
        <taxon>Flavobacteriales</taxon>
        <taxon>Flavobacteriaceae</taxon>
        <taxon>Paenimyroides</taxon>
    </lineage>
</organism>
<dbReference type="Proteomes" id="UP000199036">
    <property type="component" value="Unassembled WGS sequence"/>
</dbReference>
<protein>
    <submittedName>
        <fullName evidence="1">Uncharacterized protein</fullName>
    </submittedName>
</protein>
<name>A0A1I4XRB4_9FLAO</name>
<dbReference type="EMBL" id="FOVI01000003">
    <property type="protein sequence ID" value="SFN27829.1"/>
    <property type="molecule type" value="Genomic_DNA"/>
</dbReference>
<keyword evidence="2" id="KW-1185">Reference proteome</keyword>
<dbReference type="OrthoDB" id="1349797at2"/>
<dbReference type="RefSeq" id="WP_091519082.1">
    <property type="nucleotide sequence ID" value="NZ_FOVI01000003.1"/>
</dbReference>
<proteinExistence type="predicted"/>